<evidence type="ECO:0000256" key="1">
    <source>
        <dbReference type="ARBA" id="ARBA00004651"/>
    </source>
</evidence>
<dbReference type="GO" id="GO:0015450">
    <property type="term" value="F:protein-transporting ATPase activity"/>
    <property type="evidence" value="ECO:0007669"/>
    <property type="project" value="InterPro"/>
</dbReference>
<evidence type="ECO:0000256" key="2">
    <source>
        <dbReference type="ARBA" id="ARBA00022448"/>
    </source>
</evidence>
<feature type="transmembrane region" description="Helical" evidence="9">
    <location>
        <begin position="181"/>
        <end position="202"/>
    </location>
</feature>
<dbReference type="FunFam" id="1.20.1640.10:FF:000034">
    <property type="entry name" value="Protein-export membrane protein SecF"/>
    <property type="match status" value="1"/>
</dbReference>
<dbReference type="Proteomes" id="UP000251842">
    <property type="component" value="Chromosome"/>
</dbReference>
<dbReference type="EMBL" id="CP029556">
    <property type="protein sequence ID" value="AXA84411.1"/>
    <property type="molecule type" value="Genomic_DNA"/>
</dbReference>
<dbReference type="InterPro" id="IPR022646">
    <property type="entry name" value="SecD/SecF_CS"/>
</dbReference>
<keyword evidence="5 9" id="KW-0653">Protein transport</keyword>
<dbReference type="GO" id="GO:0043952">
    <property type="term" value="P:protein transport by the Sec complex"/>
    <property type="evidence" value="ECO:0007669"/>
    <property type="project" value="UniProtKB-UniRule"/>
</dbReference>
<feature type="transmembrane region" description="Helical" evidence="9">
    <location>
        <begin position="158"/>
        <end position="175"/>
    </location>
</feature>
<dbReference type="RefSeq" id="WP_112926624.1">
    <property type="nucleotide sequence ID" value="NZ_CP029556.1"/>
</dbReference>
<evidence type="ECO:0000256" key="3">
    <source>
        <dbReference type="ARBA" id="ARBA00022475"/>
    </source>
</evidence>
<dbReference type="InterPro" id="IPR048634">
    <property type="entry name" value="SecD_SecF_C"/>
</dbReference>
<accession>A0A344J5V1</accession>
<dbReference type="Pfam" id="PF02355">
    <property type="entry name" value="SecD_SecF_C"/>
    <property type="match status" value="1"/>
</dbReference>
<comment type="subunit">
    <text evidence="9">Forms a complex with SecD. Part of the essential Sec protein translocation apparatus which comprises SecA, SecYEG and auxiliary proteins SecDF-YajC and YidC.</text>
</comment>
<sequence length="333" mass="35430">MKLFPLHLIPNDTKIDFMRLRWPAIMLSVVLALVAIGAIATKGFNYALDFTGGVGVELHFQQAPGVDAVRERLAAAGFESAQVQTYGAGTDMLVRLQDNGAHAEKTGAFGAQAAGGESAAAGIAQQIAKAASTTGNTAEVRSSSVISAQVGRDLAKNAAMAMAFVIIGFMAYIAFRFEWKFAVAAIICTLHDVLVVAGFFALTQREFDLTLMAGLLTVMGFSINDTIVVFDRVRENFRTMRADPLTILNASVNQTLSRTVITSFVAFLTGVALYMYGGGSLEGMAVSQMMGIVIGTLSSIFVACNLLTVGPLKVTKQDLMPKSRDDAALARRP</sequence>
<comment type="similarity">
    <text evidence="9">Belongs to the SecD/SecF family. SecF subfamily.</text>
</comment>
<keyword evidence="2 9" id="KW-0813">Transport</keyword>
<dbReference type="OrthoDB" id="9774769at2"/>
<dbReference type="InterPro" id="IPR022813">
    <property type="entry name" value="SecD/SecF_arch_bac"/>
</dbReference>
<dbReference type="HAMAP" id="MF_01464_B">
    <property type="entry name" value="SecF_B"/>
    <property type="match status" value="1"/>
</dbReference>
<comment type="function">
    <text evidence="9">Part of the Sec protein translocase complex. Interacts with the SecYEG preprotein conducting channel. SecDF uses the proton motive force (PMF) to complete protein translocation after the ATP-dependent function of SecA.</text>
</comment>
<evidence type="ECO:0000256" key="8">
    <source>
        <dbReference type="ARBA" id="ARBA00023136"/>
    </source>
</evidence>
<name>A0A344J5V1_9GAMM</name>
<dbReference type="KEGG" id="lue:DCD74_06635"/>
<dbReference type="NCBIfam" id="TIGR00916">
    <property type="entry name" value="2A0604s01"/>
    <property type="match status" value="1"/>
</dbReference>
<dbReference type="InterPro" id="IPR022645">
    <property type="entry name" value="SecD/SecF_bac"/>
</dbReference>
<evidence type="ECO:0000256" key="6">
    <source>
        <dbReference type="ARBA" id="ARBA00022989"/>
    </source>
</evidence>
<dbReference type="InterPro" id="IPR005665">
    <property type="entry name" value="SecF_bac"/>
</dbReference>
<feature type="transmembrane region" description="Helical" evidence="9">
    <location>
        <begin position="259"/>
        <end position="277"/>
    </location>
</feature>
<keyword evidence="3 9" id="KW-1003">Cell membrane</keyword>
<dbReference type="Gene3D" id="1.20.1640.10">
    <property type="entry name" value="Multidrug efflux transporter AcrB transmembrane domain"/>
    <property type="match status" value="1"/>
</dbReference>
<keyword evidence="7 9" id="KW-0811">Translocation</keyword>
<evidence type="ECO:0000256" key="9">
    <source>
        <dbReference type="HAMAP-Rule" id="MF_01464"/>
    </source>
</evidence>
<dbReference type="NCBIfam" id="TIGR00966">
    <property type="entry name" value="transloc_SecF"/>
    <property type="match status" value="1"/>
</dbReference>
<keyword evidence="4 9" id="KW-0812">Transmembrane</keyword>
<dbReference type="AlphaFoldDB" id="A0A344J5V1"/>
<dbReference type="PANTHER" id="PTHR30081">
    <property type="entry name" value="PROTEIN-EXPORT MEMBRANE PROTEIN SEC"/>
    <property type="match status" value="1"/>
</dbReference>
<keyword evidence="6 9" id="KW-1133">Transmembrane helix</keyword>
<feature type="transmembrane region" description="Helical" evidence="9">
    <location>
        <begin position="20"/>
        <end position="40"/>
    </location>
</feature>
<evidence type="ECO:0000256" key="7">
    <source>
        <dbReference type="ARBA" id="ARBA00023010"/>
    </source>
</evidence>
<dbReference type="GO" id="GO:0006605">
    <property type="term" value="P:protein targeting"/>
    <property type="evidence" value="ECO:0007669"/>
    <property type="project" value="UniProtKB-UniRule"/>
</dbReference>
<protein>
    <recommendedName>
        <fullName evidence="9">Protein-export membrane protein SecF</fullName>
    </recommendedName>
</protein>
<dbReference type="PANTHER" id="PTHR30081:SF8">
    <property type="entry name" value="PROTEIN TRANSLOCASE SUBUNIT SECF"/>
    <property type="match status" value="1"/>
</dbReference>
<feature type="transmembrane region" description="Helical" evidence="9">
    <location>
        <begin position="209"/>
        <end position="230"/>
    </location>
</feature>
<evidence type="ECO:0000313" key="11">
    <source>
        <dbReference type="EMBL" id="AXA84411.1"/>
    </source>
</evidence>
<dbReference type="InterPro" id="IPR055344">
    <property type="entry name" value="SecD_SecF_C_bact"/>
</dbReference>
<proteinExistence type="inferred from homology"/>
<evidence type="ECO:0000256" key="5">
    <source>
        <dbReference type="ARBA" id="ARBA00022927"/>
    </source>
</evidence>
<organism evidence="11 12">
    <name type="scientific">Solilutibacter oculi</name>
    <dbReference type="NCBI Taxonomy" id="2698682"/>
    <lineage>
        <taxon>Bacteria</taxon>
        <taxon>Pseudomonadati</taxon>
        <taxon>Pseudomonadota</taxon>
        <taxon>Gammaproteobacteria</taxon>
        <taxon>Lysobacterales</taxon>
        <taxon>Lysobacteraceae</taxon>
        <taxon>Solilutibacter</taxon>
    </lineage>
</organism>
<evidence type="ECO:0000256" key="4">
    <source>
        <dbReference type="ARBA" id="ARBA00022692"/>
    </source>
</evidence>
<dbReference type="GO" id="GO:0065002">
    <property type="term" value="P:intracellular protein transmembrane transport"/>
    <property type="evidence" value="ECO:0007669"/>
    <property type="project" value="UniProtKB-UniRule"/>
</dbReference>
<evidence type="ECO:0000259" key="10">
    <source>
        <dbReference type="Pfam" id="PF02355"/>
    </source>
</evidence>
<dbReference type="GO" id="GO:0005886">
    <property type="term" value="C:plasma membrane"/>
    <property type="evidence" value="ECO:0007669"/>
    <property type="project" value="UniProtKB-SubCell"/>
</dbReference>
<reference evidence="12" key="1">
    <citation type="submission" date="2018-05" db="EMBL/GenBank/DDBJ databases">
        <title>Luteimonas pekinense sp. nov., isolated from human Meibomian gland secretions, Beijing, China.</title>
        <authorList>
            <person name="Wen T."/>
            <person name="Bai H."/>
            <person name="Lv H."/>
        </authorList>
    </citation>
    <scope>NUCLEOTIDE SEQUENCE [LARGE SCALE GENOMIC DNA]</scope>
    <source>
        <strain evidence="12">83-4</strain>
    </source>
</reference>
<gene>
    <name evidence="9 11" type="primary">secF</name>
    <name evidence="11" type="ORF">DCD74_06635</name>
</gene>
<comment type="subcellular location">
    <subcellularLocation>
        <location evidence="1 9">Cell membrane</location>
        <topology evidence="1 9">Multi-pass membrane protein</topology>
    </subcellularLocation>
</comment>
<feature type="transmembrane region" description="Helical" evidence="9">
    <location>
        <begin position="289"/>
        <end position="312"/>
    </location>
</feature>
<dbReference type="PRINTS" id="PR01755">
    <property type="entry name" value="SECFTRNLCASE"/>
</dbReference>
<dbReference type="Pfam" id="PF07549">
    <property type="entry name" value="Sec_GG"/>
    <property type="match status" value="1"/>
</dbReference>
<feature type="domain" description="Protein export membrane protein SecD/SecF C-terminal" evidence="10">
    <location>
        <begin position="128"/>
        <end position="308"/>
    </location>
</feature>
<evidence type="ECO:0000313" key="12">
    <source>
        <dbReference type="Proteomes" id="UP000251842"/>
    </source>
</evidence>
<dbReference type="SUPFAM" id="SSF82866">
    <property type="entry name" value="Multidrug efflux transporter AcrB transmembrane domain"/>
    <property type="match status" value="1"/>
</dbReference>
<keyword evidence="12" id="KW-1185">Reference proteome</keyword>
<keyword evidence="8 9" id="KW-0472">Membrane</keyword>